<proteinExistence type="inferred from homology"/>
<dbReference type="Proteomes" id="UP000070412">
    <property type="component" value="Unassembled WGS sequence"/>
</dbReference>
<dbReference type="Pfam" id="PF05502">
    <property type="entry name" value="Dynactin_p62"/>
    <property type="match status" value="2"/>
</dbReference>
<evidence type="ECO:0000256" key="13">
    <source>
        <dbReference type="ARBA" id="ARBA00034864"/>
    </source>
</evidence>
<evidence type="ECO:0000256" key="10">
    <source>
        <dbReference type="ARBA" id="ARBA00023054"/>
    </source>
</evidence>
<dbReference type="GO" id="GO:0005813">
    <property type="term" value="C:centrosome"/>
    <property type="evidence" value="ECO:0007669"/>
    <property type="project" value="UniProtKB-SubCell"/>
</dbReference>
<evidence type="ECO:0000256" key="11">
    <source>
        <dbReference type="ARBA" id="ARBA00023212"/>
    </source>
</evidence>
<evidence type="ECO:0000313" key="17">
    <source>
        <dbReference type="Proteomes" id="UP000070412"/>
    </source>
</evidence>
<comment type="similarity">
    <text evidence="12">Belongs to the dynactin subunit 4 family.</text>
</comment>
<gene>
    <name evidence="15" type="ORF">SSS_8798</name>
</gene>
<evidence type="ECO:0000256" key="9">
    <source>
        <dbReference type="ARBA" id="ARBA00022990"/>
    </source>
</evidence>
<dbReference type="PANTHER" id="PTHR13034">
    <property type="entry name" value="DYNACTIN P62 SUBUNIT"/>
    <property type="match status" value="1"/>
</dbReference>
<keyword evidence="11" id="KW-0206">Cytoskeleton</keyword>
<accession>A0A834RFG0</accession>
<evidence type="ECO:0000313" key="16">
    <source>
        <dbReference type="EnsemblMetazoa" id="KAF7494721.1"/>
    </source>
</evidence>
<evidence type="ECO:0000256" key="5">
    <source>
        <dbReference type="ARBA" id="ARBA00022490"/>
    </source>
</evidence>
<evidence type="ECO:0000313" key="15">
    <source>
        <dbReference type="EMBL" id="KAF7494721.1"/>
    </source>
</evidence>
<reference evidence="16" key="3">
    <citation type="submission" date="2022-06" db="UniProtKB">
        <authorList>
            <consortium name="EnsemblMetazoa"/>
        </authorList>
    </citation>
    <scope>IDENTIFICATION</scope>
</reference>
<evidence type="ECO:0000256" key="14">
    <source>
        <dbReference type="ARBA" id="ARBA00093507"/>
    </source>
</evidence>
<protein>
    <recommendedName>
        <fullName evidence="13">Dynactin subunit 4</fullName>
    </recommendedName>
</protein>
<dbReference type="EMBL" id="WVUK01000052">
    <property type="protein sequence ID" value="KAF7494721.1"/>
    <property type="molecule type" value="Genomic_DNA"/>
</dbReference>
<dbReference type="OrthoDB" id="283815at2759"/>
<dbReference type="GO" id="GO:0001725">
    <property type="term" value="C:stress fiber"/>
    <property type="evidence" value="ECO:0007669"/>
    <property type="project" value="UniProtKB-SubCell"/>
</dbReference>
<dbReference type="GO" id="GO:0005938">
    <property type="term" value="C:cell cortex"/>
    <property type="evidence" value="ECO:0007669"/>
    <property type="project" value="UniProtKB-SubCell"/>
</dbReference>
<keyword evidence="8" id="KW-0832">Ubl conjugation</keyword>
<evidence type="ECO:0000256" key="2">
    <source>
        <dbReference type="ARBA" id="ARBA00004529"/>
    </source>
</evidence>
<keyword evidence="10" id="KW-0175">Coiled coil</keyword>
<dbReference type="InterPro" id="IPR008603">
    <property type="entry name" value="DCTN4"/>
</dbReference>
<dbReference type="PANTHER" id="PTHR13034:SF2">
    <property type="entry name" value="DYNACTIN SUBUNIT 4"/>
    <property type="match status" value="1"/>
</dbReference>
<comment type="subcellular location">
    <subcellularLocation>
        <location evidence="3">Cytoplasm</location>
        <location evidence="3">Cell cortex</location>
    </subcellularLocation>
    <subcellularLocation>
        <location evidence="1">Cytoplasm</location>
        <location evidence="1">Cytoskeleton</location>
        <location evidence="1">Microtubule organizing center</location>
        <location evidence="1">Centrosome</location>
    </subcellularLocation>
    <subcellularLocation>
        <location evidence="2">Cytoplasm</location>
        <location evidence="2">Cytoskeleton</location>
        <location evidence="2">Stress fiber</location>
    </subcellularLocation>
    <subcellularLocation>
        <location evidence="4">Cytoplasm</location>
        <location evidence="4">Myofibril</location>
    </subcellularLocation>
</comment>
<evidence type="ECO:0000256" key="7">
    <source>
        <dbReference type="ARBA" id="ARBA00022553"/>
    </source>
</evidence>
<organism evidence="15">
    <name type="scientific">Sarcoptes scabiei</name>
    <name type="common">Itch mite</name>
    <name type="synonym">Acarus scabiei</name>
    <dbReference type="NCBI Taxonomy" id="52283"/>
    <lineage>
        <taxon>Eukaryota</taxon>
        <taxon>Metazoa</taxon>
        <taxon>Ecdysozoa</taxon>
        <taxon>Arthropoda</taxon>
        <taxon>Chelicerata</taxon>
        <taxon>Arachnida</taxon>
        <taxon>Acari</taxon>
        <taxon>Acariformes</taxon>
        <taxon>Sarcoptiformes</taxon>
        <taxon>Astigmata</taxon>
        <taxon>Psoroptidia</taxon>
        <taxon>Sarcoptoidea</taxon>
        <taxon>Sarcoptidae</taxon>
        <taxon>Sarcoptinae</taxon>
        <taxon>Sarcoptes</taxon>
    </lineage>
</organism>
<keyword evidence="17" id="KW-1185">Reference proteome</keyword>
<reference evidence="17" key="1">
    <citation type="journal article" date="2020" name="PLoS Negl. Trop. Dis.">
        <title>High-quality nuclear genome for Sarcoptes scabiei-A critical resource for a neglected parasite.</title>
        <authorList>
            <person name="Korhonen P.K."/>
            <person name="Gasser R.B."/>
            <person name="Ma G."/>
            <person name="Wang T."/>
            <person name="Stroehlein A.J."/>
            <person name="Young N.D."/>
            <person name="Ang C.S."/>
            <person name="Fernando D.D."/>
            <person name="Lu H.C."/>
            <person name="Taylor S."/>
            <person name="Reynolds S.L."/>
            <person name="Mofiz E."/>
            <person name="Najaraj S.H."/>
            <person name="Gowda H."/>
            <person name="Madugundu A."/>
            <person name="Renuse S."/>
            <person name="Holt D."/>
            <person name="Pandey A."/>
            <person name="Papenfuss A.T."/>
            <person name="Fischer K."/>
        </authorList>
    </citation>
    <scope>NUCLEOTIDE SEQUENCE [LARGE SCALE GENOMIC DNA]</scope>
</reference>
<evidence type="ECO:0000256" key="1">
    <source>
        <dbReference type="ARBA" id="ARBA00004300"/>
    </source>
</evidence>
<evidence type="ECO:0000256" key="8">
    <source>
        <dbReference type="ARBA" id="ARBA00022843"/>
    </source>
</evidence>
<dbReference type="AlphaFoldDB" id="A0A834RFG0"/>
<dbReference type="GO" id="GO:0030016">
    <property type="term" value="C:myofibril"/>
    <property type="evidence" value="ECO:0007669"/>
    <property type="project" value="UniProtKB-SubCell"/>
</dbReference>
<sequence>MSLISETLDSSNVQYQCWCGQFKTIHHIYFCRHCHEIRCRDCLSHEVDSQFCSQCLEYIPSLDAKLKKNKCAQCYQCPCCHNTLATRIQLSSVPNQNDQQPPIIRKFSYYYCYFCRWTSRDIGLPDQNISVGSLPELGVPESKRLDSLFDYYRVLSQKEKNEKEKKRVNPRNAIFLLDKYGITSALSAKVTATLRARMARSSPGVFPSDVKSFPELEDFKPSVAYGSDELEKIEDLKIEDYYNGQDELKETCLDTVCDRNSLHQTLNQIERQCNNVKDLYPTSQMLIVKRSLRCKKCEHNLSKPEYSPSLIKFKIQLSAYYYVPEIRLMKSSTMKSNESNLIEMTITNPTQYLMNVTLLPVDISANPDCNLILPNTVLQLTPKDDTGDIIDIDSASKFNDDPNVISFRKNNKLGIYIYITPKKSMEKCQVEFRLRHDYVCNNITTTLSPQSELGDKNEPIKEIKWITHTVKVLLGNVLE</sequence>
<keyword evidence="5" id="KW-0963">Cytoplasm</keyword>
<evidence type="ECO:0000256" key="3">
    <source>
        <dbReference type="ARBA" id="ARBA00004544"/>
    </source>
</evidence>
<dbReference type="GO" id="GO:0005869">
    <property type="term" value="C:dynactin complex"/>
    <property type="evidence" value="ECO:0007669"/>
    <property type="project" value="InterPro"/>
</dbReference>
<reference evidence="15" key="2">
    <citation type="submission" date="2020-01" db="EMBL/GenBank/DDBJ databases">
        <authorList>
            <person name="Korhonen P.K.K."/>
            <person name="Guangxu M.G."/>
            <person name="Wang T.W."/>
            <person name="Stroehlein A.J.S."/>
            <person name="Young N.D."/>
            <person name="Ang C.-S.A."/>
            <person name="Fernando D.W.F."/>
            <person name="Lu H.L."/>
            <person name="Taylor S.T."/>
            <person name="Ehtesham M.E.M."/>
            <person name="Najaraj S.H.N."/>
            <person name="Harsha G.H.G."/>
            <person name="Madugundu A.M."/>
            <person name="Renuse S.R."/>
            <person name="Holt D.H."/>
            <person name="Pandey A.P."/>
            <person name="Papenfuss A.P."/>
            <person name="Gasser R.B.G."/>
            <person name="Fischer K.F."/>
        </authorList>
    </citation>
    <scope>NUCLEOTIDE SEQUENCE</scope>
    <source>
        <strain evidence="15">SSS_KF_BRIS2020</strain>
    </source>
</reference>
<evidence type="ECO:0000256" key="12">
    <source>
        <dbReference type="ARBA" id="ARBA00034776"/>
    </source>
</evidence>
<keyword evidence="6" id="KW-1017">Isopeptide bond</keyword>
<keyword evidence="7" id="KW-0597">Phosphoprotein</keyword>
<evidence type="ECO:0000256" key="6">
    <source>
        <dbReference type="ARBA" id="ARBA00022499"/>
    </source>
</evidence>
<comment type="subunit">
    <text evidence="14">Subunit of dynactin, a multiprotein complex part of a tripartite complex with dynein and a adapter, such as BICDL1, BICD2 or HOOK3. The dynactin complex is built around ACTR1A/ACTB filament and consists of an actin-related filament composed of a shoulder domain, a pointed end and a barbed end. Its length is defined by its flexible shoulder domain. The soulder is composed of 2 DCTN1 subunits, 4 DCTN2 and 2 DCTN3. The 4 DCNT2 (via N-terminus) bind the ACTR1A filament and act as molecular rulers to determine the length. The pointed end is important for binding dynein-dynactin cargo adapters. Consists of 4 subunits: ACTR10, DCNT4, DCTN5 and DCTN6. The barbed end is composed of a CAPZA1:CAPZB heterodimers, which binds ACTR1A/ACTB filament and dynactin and stabilizes dynactin. Interacts with ATP7B, but not ATP7A, in a copper-dependent manner. Interacts with ANK2; this interaction is required for localization at costameres. Interacts with N4BP2L1.</text>
</comment>
<keyword evidence="9" id="KW-0007">Acetylation</keyword>
<name>A0A834RFG0_SARSC</name>
<dbReference type="EnsemblMetazoa" id="SSS_8798s_mrna">
    <property type="protein sequence ID" value="KAF7494721.1"/>
    <property type="gene ID" value="SSS_8798"/>
</dbReference>
<evidence type="ECO:0000256" key="4">
    <source>
        <dbReference type="ARBA" id="ARBA00004657"/>
    </source>
</evidence>